<gene>
    <name evidence="3" type="primary">LRRC74A</name>
</gene>
<dbReference type="InParanoid" id="A0A7E6D2F0"/>
<dbReference type="InterPro" id="IPR032675">
    <property type="entry name" value="LRR_dom_sf"/>
</dbReference>
<feature type="compositionally biased region" description="Polar residues" evidence="1">
    <location>
        <begin position="607"/>
        <end position="620"/>
    </location>
</feature>
<dbReference type="SUPFAM" id="SSF52047">
    <property type="entry name" value="RNI-like"/>
    <property type="match status" value="1"/>
</dbReference>
<dbReference type="InterPro" id="IPR052394">
    <property type="entry name" value="LRR-containing"/>
</dbReference>
<dbReference type="PANTHER" id="PTHR24114">
    <property type="entry name" value="LEUCINE RICH REPEAT FAMILY PROTEIN"/>
    <property type="match status" value="1"/>
</dbReference>
<feature type="region of interest" description="Disordered" evidence="1">
    <location>
        <begin position="572"/>
        <end position="627"/>
    </location>
</feature>
<sequence length="627" mass="69093">MTVEWIQEAAVMGREGLQNGVLAGTLSHVKLGGKGCGQDPGPREGEQGEGSRWRVHLKGWQVSFPESRRCVFLAEENGAQPGPQSSEEMLYCEAEPPPPVDKEKPAQESSETDLEIEDAERLFTTGQRELYTEACKLVGVVPVSYFLRNMEEAFLNLNHHGLGPNGTKAIAIALVSNTTVISLELEDNCIMEEGVLSLVEMLQENYYLQELNISNNDLGFEGARIISRFLQRNSSSLLNLQLSGNGFRDESAELLCAALSANYRIRDMDLSHNQFSDKGGEFLGQMLALNVGLVSLDLSWNHFCSRAAVALCSGLRSNVTLKTLDLSMNGFGNEGAAAFGEALRLNGSLAYVDISANNISNEGISKIGRGLEMNESIKVLKLFLNPMSIDGAIILIMCIKRNPRSRMEKLDISNVMVSEQFVKILDGVYAVHPQLDVTYKAVQGLSVKSTFFLQTNPMKLIQSYADQNKITILDFFKSLNPTGTIRMSMGEFWKVMIQQNKVPLNRFQLRELTKRLDNKKGMVDFSQPTLERGKTTEETTWGGLPKAAPSGDGLMCTYSACQVRRTLRQEDPATALTVNRPSLGFSQGEPGFQGKRKNSPDLHRRQAASSTDGVVGSWNSPLEEAVV</sequence>
<dbReference type="SMART" id="SM00368">
    <property type="entry name" value="LRR_RI"/>
    <property type="match status" value="8"/>
</dbReference>
<dbReference type="InterPro" id="IPR001611">
    <property type="entry name" value="Leu-rich_rpt"/>
</dbReference>
<dbReference type="Proteomes" id="UP000504628">
    <property type="component" value="Chromosome 1"/>
</dbReference>
<organism evidence="2 3">
    <name type="scientific">Phyllostomus discolor</name>
    <name type="common">pale spear-nosed bat</name>
    <dbReference type="NCBI Taxonomy" id="89673"/>
    <lineage>
        <taxon>Eukaryota</taxon>
        <taxon>Metazoa</taxon>
        <taxon>Chordata</taxon>
        <taxon>Craniata</taxon>
        <taxon>Vertebrata</taxon>
        <taxon>Euteleostomi</taxon>
        <taxon>Mammalia</taxon>
        <taxon>Eutheria</taxon>
        <taxon>Laurasiatheria</taxon>
        <taxon>Chiroptera</taxon>
        <taxon>Yangochiroptera</taxon>
        <taxon>Phyllostomidae</taxon>
        <taxon>Phyllostominae</taxon>
        <taxon>Phyllostomus</taxon>
    </lineage>
</organism>
<dbReference type="CTD" id="145497"/>
<evidence type="ECO:0000313" key="3">
    <source>
        <dbReference type="RefSeq" id="XP_035873402.1"/>
    </source>
</evidence>
<proteinExistence type="predicted"/>
<keyword evidence="2" id="KW-1185">Reference proteome</keyword>
<evidence type="ECO:0000256" key="1">
    <source>
        <dbReference type="SAM" id="MobiDB-lite"/>
    </source>
</evidence>
<dbReference type="AlphaFoldDB" id="A0A7E6D2F0"/>
<feature type="region of interest" description="Disordered" evidence="1">
    <location>
        <begin position="94"/>
        <end position="114"/>
    </location>
</feature>
<dbReference type="KEGG" id="pdic:114491311"/>
<dbReference type="Gene3D" id="3.80.10.10">
    <property type="entry name" value="Ribonuclease Inhibitor"/>
    <property type="match status" value="1"/>
</dbReference>
<accession>A0A7E6D2F0</accession>
<feature type="compositionally biased region" description="Basic and acidic residues" evidence="1">
    <location>
        <begin position="41"/>
        <end position="52"/>
    </location>
</feature>
<reference evidence="3" key="1">
    <citation type="submission" date="2025-08" db="UniProtKB">
        <authorList>
            <consortium name="RefSeq"/>
        </authorList>
    </citation>
    <scope>IDENTIFICATION</scope>
    <source>
        <tissue evidence="3">Muscle</tissue>
    </source>
</reference>
<protein>
    <submittedName>
        <fullName evidence="3">LOW QUALITY PROTEIN: leucine-rich repeat-containing protein 74A</fullName>
    </submittedName>
</protein>
<dbReference type="RefSeq" id="XP_035873402.1">
    <property type="nucleotide sequence ID" value="XM_036017509.1"/>
</dbReference>
<feature type="region of interest" description="Disordered" evidence="1">
    <location>
        <begin position="33"/>
        <end position="52"/>
    </location>
</feature>
<dbReference type="Pfam" id="PF13516">
    <property type="entry name" value="LRR_6"/>
    <property type="match status" value="5"/>
</dbReference>
<dbReference type="PANTHER" id="PTHR24114:SF49">
    <property type="entry name" value="LEUCINE-RICH REPEAT-CONTAINING PROTEIN 74A"/>
    <property type="match status" value="1"/>
</dbReference>
<dbReference type="OrthoDB" id="120976at2759"/>
<evidence type="ECO:0000313" key="2">
    <source>
        <dbReference type="Proteomes" id="UP000504628"/>
    </source>
</evidence>
<name>A0A7E6D2F0_9CHIR</name>
<dbReference type="GeneID" id="114491311"/>